<feature type="transmembrane region" description="Helical" evidence="1">
    <location>
        <begin position="94"/>
        <end position="117"/>
    </location>
</feature>
<keyword evidence="3" id="KW-1185">Reference proteome</keyword>
<feature type="transmembrane region" description="Helical" evidence="1">
    <location>
        <begin position="52"/>
        <end position="73"/>
    </location>
</feature>
<keyword evidence="1" id="KW-0472">Membrane</keyword>
<keyword evidence="1" id="KW-0812">Transmembrane</keyword>
<reference evidence="2" key="1">
    <citation type="submission" date="2022-02" db="EMBL/GenBank/DDBJ databases">
        <title>Corynebacterium sp. from urogenital microbiome.</title>
        <authorList>
            <person name="Cappelli E.A."/>
            <person name="Ribeiro T.G."/>
            <person name="Peixe L."/>
        </authorList>
    </citation>
    <scope>NUCLEOTIDE SEQUENCE</scope>
    <source>
        <strain evidence="2">C8Ua_174</strain>
    </source>
</reference>
<sequence length="246" mass="26882">MLKAISSEVTKLLSLRSTWIYVILFTGSIYGPTTLYMLFNDSPRLDGGWPDLLFGGMIFLMIAIIFGASTTGGDISNHMTAHAFLTQKHRSSWLLARALVAAVFVELNYILGVALSWAVFNVFPAGHFTGEDQLLLWGYAVGAPAFAVMAVGIAALLRNRVGAIALPLVWMLVVEGLLYSAGDSIPFLKTLYHLSPGSRVQDMQTWIYAPDHTDMVSPGFGFAVMVVWMVALLALGLYSNKTRDVK</sequence>
<organism evidence="2 3">
    <name type="scientific">Corynebacterium evansiae</name>
    <dbReference type="NCBI Taxonomy" id="2913499"/>
    <lineage>
        <taxon>Bacteria</taxon>
        <taxon>Bacillati</taxon>
        <taxon>Actinomycetota</taxon>
        <taxon>Actinomycetes</taxon>
        <taxon>Mycobacteriales</taxon>
        <taxon>Corynebacteriaceae</taxon>
        <taxon>Corynebacterium</taxon>
    </lineage>
</organism>
<accession>A0A9X3LJ11</accession>
<feature type="transmembrane region" description="Helical" evidence="1">
    <location>
        <begin position="12"/>
        <end position="32"/>
    </location>
</feature>
<feature type="transmembrane region" description="Helical" evidence="1">
    <location>
        <begin position="164"/>
        <end position="182"/>
    </location>
</feature>
<gene>
    <name evidence="2" type="ORF">L8V00_01690</name>
</gene>
<evidence type="ECO:0000256" key="1">
    <source>
        <dbReference type="SAM" id="Phobius"/>
    </source>
</evidence>
<evidence type="ECO:0000313" key="3">
    <source>
        <dbReference type="Proteomes" id="UP001146469"/>
    </source>
</evidence>
<feature type="transmembrane region" description="Helical" evidence="1">
    <location>
        <begin position="137"/>
        <end position="157"/>
    </location>
</feature>
<dbReference type="AlphaFoldDB" id="A0A9X3LJ11"/>
<evidence type="ECO:0000313" key="2">
    <source>
        <dbReference type="EMBL" id="MCZ9288927.1"/>
    </source>
</evidence>
<dbReference type="RefSeq" id="WP_269944040.1">
    <property type="nucleotide sequence ID" value="NZ_JAKMUT010000001.1"/>
</dbReference>
<protein>
    <submittedName>
        <fullName evidence="2">ABC transporter permease</fullName>
    </submittedName>
</protein>
<proteinExistence type="predicted"/>
<keyword evidence="1" id="KW-1133">Transmembrane helix</keyword>
<name>A0A9X3LJ11_9CORY</name>
<dbReference type="Proteomes" id="UP001146469">
    <property type="component" value="Unassembled WGS sequence"/>
</dbReference>
<dbReference type="EMBL" id="JAKMUT010000001">
    <property type="protein sequence ID" value="MCZ9288927.1"/>
    <property type="molecule type" value="Genomic_DNA"/>
</dbReference>
<comment type="caution">
    <text evidence="2">The sequence shown here is derived from an EMBL/GenBank/DDBJ whole genome shotgun (WGS) entry which is preliminary data.</text>
</comment>
<feature type="transmembrane region" description="Helical" evidence="1">
    <location>
        <begin position="220"/>
        <end position="238"/>
    </location>
</feature>